<dbReference type="EMBL" id="JACVVK020000014">
    <property type="protein sequence ID" value="KAK7504593.1"/>
    <property type="molecule type" value="Genomic_DNA"/>
</dbReference>
<comment type="caution">
    <text evidence="1">The sequence shown here is derived from an EMBL/GenBank/DDBJ whole genome shotgun (WGS) entry which is preliminary data.</text>
</comment>
<sequence length="128" mass="14329">MYIRGVYLKNFPHRTPHTHRTPRTLLLASVPPLLSPDAGGCVLEPAEPGSLDNCSSCSDLRHFDETVAQTERQRFDEFRRGVFPERGRVAEASVSVGLSEIPVFAAELNTLRNKITQKKEALTRLTLQ</sequence>
<accession>A0ABD0LYR8</accession>
<organism evidence="1 2">
    <name type="scientific">Batillaria attramentaria</name>
    <dbReference type="NCBI Taxonomy" id="370345"/>
    <lineage>
        <taxon>Eukaryota</taxon>
        <taxon>Metazoa</taxon>
        <taxon>Spiralia</taxon>
        <taxon>Lophotrochozoa</taxon>
        <taxon>Mollusca</taxon>
        <taxon>Gastropoda</taxon>
        <taxon>Caenogastropoda</taxon>
        <taxon>Sorbeoconcha</taxon>
        <taxon>Cerithioidea</taxon>
        <taxon>Batillariidae</taxon>
        <taxon>Batillaria</taxon>
    </lineage>
</organism>
<dbReference type="Proteomes" id="UP001519460">
    <property type="component" value="Unassembled WGS sequence"/>
</dbReference>
<protein>
    <submittedName>
        <fullName evidence="1">Uncharacterized protein</fullName>
    </submittedName>
</protein>
<dbReference type="AlphaFoldDB" id="A0ABD0LYR8"/>
<evidence type="ECO:0000313" key="1">
    <source>
        <dbReference type="EMBL" id="KAK7504593.1"/>
    </source>
</evidence>
<gene>
    <name evidence="1" type="ORF">BaRGS_00004079</name>
</gene>
<name>A0ABD0LYR8_9CAEN</name>
<evidence type="ECO:0000313" key="2">
    <source>
        <dbReference type="Proteomes" id="UP001519460"/>
    </source>
</evidence>
<keyword evidence="2" id="KW-1185">Reference proteome</keyword>
<reference evidence="1 2" key="1">
    <citation type="journal article" date="2023" name="Sci. Data">
        <title>Genome assembly of the Korean intertidal mud-creeper Batillaria attramentaria.</title>
        <authorList>
            <person name="Patra A.K."/>
            <person name="Ho P.T."/>
            <person name="Jun S."/>
            <person name="Lee S.J."/>
            <person name="Kim Y."/>
            <person name="Won Y.J."/>
        </authorList>
    </citation>
    <scope>NUCLEOTIDE SEQUENCE [LARGE SCALE GENOMIC DNA]</scope>
    <source>
        <strain evidence="1">Wonlab-2016</strain>
    </source>
</reference>
<proteinExistence type="predicted"/>